<gene>
    <name evidence="2" type="ORF">M9Y10_024753</name>
</gene>
<dbReference type="Proteomes" id="UP001470230">
    <property type="component" value="Unassembled WGS sequence"/>
</dbReference>
<dbReference type="EMBL" id="JAPFFF010000034">
    <property type="protein sequence ID" value="KAK8843690.1"/>
    <property type="molecule type" value="Genomic_DNA"/>
</dbReference>
<proteinExistence type="predicted"/>
<feature type="compositionally biased region" description="Polar residues" evidence="1">
    <location>
        <begin position="8"/>
        <end position="28"/>
    </location>
</feature>
<feature type="region of interest" description="Disordered" evidence="1">
    <location>
        <begin position="1"/>
        <end position="56"/>
    </location>
</feature>
<evidence type="ECO:0000313" key="3">
    <source>
        <dbReference type="Proteomes" id="UP001470230"/>
    </source>
</evidence>
<evidence type="ECO:0000313" key="2">
    <source>
        <dbReference type="EMBL" id="KAK8843690.1"/>
    </source>
</evidence>
<comment type="caution">
    <text evidence="2">The sequence shown here is derived from an EMBL/GenBank/DDBJ whole genome shotgun (WGS) entry which is preliminary data.</text>
</comment>
<reference evidence="2 3" key="1">
    <citation type="submission" date="2024-04" db="EMBL/GenBank/DDBJ databases">
        <title>Tritrichomonas musculus Genome.</title>
        <authorList>
            <person name="Alves-Ferreira E."/>
            <person name="Grigg M."/>
            <person name="Lorenzi H."/>
            <person name="Galac M."/>
        </authorList>
    </citation>
    <scope>NUCLEOTIDE SEQUENCE [LARGE SCALE GENOMIC DNA]</scope>
    <source>
        <strain evidence="2 3">EAF2021</strain>
    </source>
</reference>
<sequence length="110" mass="12348">MQGDHSKPQPQLRSSIIPNSQTLQQSQSEKCDFNLSPTSEHSVHFKSVSSHSSPLINSNNRDILYLSANRQQDISDNLSSAFLSKQTDHSKPQPQLRSSIIHLLNQNILN</sequence>
<keyword evidence="3" id="KW-1185">Reference proteome</keyword>
<protein>
    <submittedName>
        <fullName evidence="2">Uncharacterized protein</fullName>
    </submittedName>
</protein>
<name>A0ABR2HD26_9EUKA</name>
<organism evidence="2 3">
    <name type="scientific">Tritrichomonas musculus</name>
    <dbReference type="NCBI Taxonomy" id="1915356"/>
    <lineage>
        <taxon>Eukaryota</taxon>
        <taxon>Metamonada</taxon>
        <taxon>Parabasalia</taxon>
        <taxon>Tritrichomonadida</taxon>
        <taxon>Tritrichomonadidae</taxon>
        <taxon>Tritrichomonas</taxon>
    </lineage>
</organism>
<accession>A0ABR2HD26</accession>
<evidence type="ECO:0000256" key="1">
    <source>
        <dbReference type="SAM" id="MobiDB-lite"/>
    </source>
</evidence>